<sequence>MIAGCARIIPSTLTTIPIVCFSPPLVSSTHSSTTKFMKGSNPRRIPDTCLPPFSFTEIEIKHTSFIHIPVNKKKKSLNLKTTRHERKPTLTKRSENEYGTLTNAATSVISRLYLGLAASVTTCLFGFSIKKAMINPTPNLRYICTALVGNRIEIFRHSFEL</sequence>
<accession>T1IIC9</accession>
<dbReference type="Proteomes" id="UP000014500">
    <property type="component" value="Unassembled WGS sequence"/>
</dbReference>
<name>T1IIC9_STRMM</name>
<dbReference type="HOGENOM" id="CLU_1645855_0_0_1"/>
<reference evidence="2" key="1">
    <citation type="submission" date="2011-05" db="EMBL/GenBank/DDBJ databases">
        <authorList>
            <person name="Richards S.R."/>
            <person name="Qu J."/>
            <person name="Jiang H."/>
            <person name="Jhangiani S.N."/>
            <person name="Agravi P."/>
            <person name="Goodspeed R."/>
            <person name="Gross S."/>
            <person name="Mandapat C."/>
            <person name="Jackson L."/>
            <person name="Mathew T."/>
            <person name="Pu L."/>
            <person name="Thornton R."/>
            <person name="Saada N."/>
            <person name="Wilczek-Boney K.B."/>
            <person name="Lee S."/>
            <person name="Kovar C."/>
            <person name="Wu Y."/>
            <person name="Scherer S.E."/>
            <person name="Worley K.C."/>
            <person name="Muzny D.M."/>
            <person name="Gibbs R."/>
        </authorList>
    </citation>
    <scope>NUCLEOTIDE SEQUENCE</scope>
    <source>
        <strain evidence="2">Brora</strain>
    </source>
</reference>
<organism evidence="1 2">
    <name type="scientific">Strigamia maritima</name>
    <name type="common">European centipede</name>
    <name type="synonym">Geophilus maritimus</name>
    <dbReference type="NCBI Taxonomy" id="126957"/>
    <lineage>
        <taxon>Eukaryota</taxon>
        <taxon>Metazoa</taxon>
        <taxon>Ecdysozoa</taxon>
        <taxon>Arthropoda</taxon>
        <taxon>Myriapoda</taxon>
        <taxon>Chilopoda</taxon>
        <taxon>Pleurostigmophora</taxon>
        <taxon>Geophilomorpha</taxon>
        <taxon>Linotaeniidae</taxon>
        <taxon>Strigamia</taxon>
    </lineage>
</organism>
<evidence type="ECO:0000313" key="1">
    <source>
        <dbReference type="EnsemblMetazoa" id="SMAR000625-PA"/>
    </source>
</evidence>
<dbReference type="AlphaFoldDB" id="T1IIC9"/>
<dbReference type="EnsemblMetazoa" id="SMAR000625-RA">
    <property type="protein sequence ID" value="SMAR000625-PA"/>
    <property type="gene ID" value="SMAR000625"/>
</dbReference>
<evidence type="ECO:0000313" key="2">
    <source>
        <dbReference type="Proteomes" id="UP000014500"/>
    </source>
</evidence>
<dbReference type="EMBL" id="AFFK01014253">
    <property type="status" value="NOT_ANNOTATED_CDS"/>
    <property type="molecule type" value="Genomic_DNA"/>
</dbReference>
<keyword evidence="2" id="KW-1185">Reference proteome</keyword>
<protein>
    <submittedName>
        <fullName evidence="1">Uncharacterized protein</fullName>
    </submittedName>
</protein>
<proteinExistence type="predicted"/>
<reference evidence="1" key="2">
    <citation type="submission" date="2015-02" db="UniProtKB">
        <authorList>
            <consortium name="EnsemblMetazoa"/>
        </authorList>
    </citation>
    <scope>IDENTIFICATION</scope>
</reference>